<dbReference type="EMBL" id="FQXK01000033">
    <property type="protein sequence ID" value="SHI55519.1"/>
    <property type="molecule type" value="Genomic_DNA"/>
</dbReference>
<dbReference type="Pfam" id="PF12245">
    <property type="entry name" value="Big_3_2"/>
    <property type="match status" value="1"/>
</dbReference>
<dbReference type="Gene3D" id="2.60.40.10">
    <property type="entry name" value="Immunoglobulins"/>
    <property type="match status" value="2"/>
</dbReference>
<gene>
    <name evidence="5" type="ORF">SAMN02745229_03264</name>
</gene>
<proteinExistence type="predicted"/>
<feature type="signal peptide" evidence="3">
    <location>
        <begin position="1"/>
        <end position="31"/>
    </location>
</feature>
<dbReference type="InterPro" id="IPR022038">
    <property type="entry name" value="Ig-like_bact"/>
</dbReference>
<keyword evidence="2" id="KW-1133">Transmembrane helix</keyword>
<feature type="domain" description="Ig-like" evidence="4">
    <location>
        <begin position="897"/>
        <end position="921"/>
    </location>
</feature>
<dbReference type="STRING" id="1121131.SAMN02745229_03264"/>
<name>A0A1M6C3D4_BUTFI</name>
<dbReference type="Proteomes" id="UP000184278">
    <property type="component" value="Unassembled WGS sequence"/>
</dbReference>
<feature type="compositionally biased region" description="Basic and acidic residues" evidence="1">
    <location>
        <begin position="56"/>
        <end position="67"/>
    </location>
</feature>
<dbReference type="InterPro" id="IPR013783">
    <property type="entry name" value="Ig-like_fold"/>
</dbReference>
<keyword evidence="3" id="KW-0732">Signal</keyword>
<reference evidence="6" key="1">
    <citation type="submission" date="2016-11" db="EMBL/GenBank/DDBJ databases">
        <authorList>
            <person name="Varghese N."/>
            <person name="Submissions S."/>
        </authorList>
    </citation>
    <scope>NUCLEOTIDE SEQUENCE [LARGE SCALE GENOMIC DNA]</scope>
    <source>
        <strain evidence="6">DSM 3071</strain>
    </source>
</reference>
<accession>A0A1M6C3D4</accession>
<keyword evidence="6" id="KW-1185">Reference proteome</keyword>
<evidence type="ECO:0000313" key="5">
    <source>
        <dbReference type="EMBL" id="SHI55519.1"/>
    </source>
</evidence>
<evidence type="ECO:0000256" key="2">
    <source>
        <dbReference type="SAM" id="Phobius"/>
    </source>
</evidence>
<evidence type="ECO:0000256" key="3">
    <source>
        <dbReference type="SAM" id="SignalP"/>
    </source>
</evidence>
<feature type="transmembrane region" description="Helical" evidence="2">
    <location>
        <begin position="1383"/>
        <end position="1405"/>
    </location>
</feature>
<dbReference type="OrthoDB" id="3193440at2"/>
<feature type="compositionally biased region" description="Low complexity" evidence="1">
    <location>
        <begin position="94"/>
        <end position="123"/>
    </location>
</feature>
<feature type="chain" id="PRO_5038807195" evidence="3">
    <location>
        <begin position="32"/>
        <end position="1418"/>
    </location>
</feature>
<dbReference type="GeneID" id="89507836"/>
<protein>
    <submittedName>
        <fullName evidence="5">Ig-like domain (Group 3)</fullName>
    </submittedName>
</protein>
<keyword evidence="2" id="KW-0812">Transmembrane</keyword>
<keyword evidence="2" id="KW-0472">Membrane</keyword>
<feature type="compositionally biased region" description="Polar residues" evidence="1">
    <location>
        <begin position="32"/>
        <end position="45"/>
    </location>
</feature>
<dbReference type="RefSeq" id="WP_073389331.1">
    <property type="nucleotide sequence ID" value="NZ_FQXK01000033.1"/>
</dbReference>
<evidence type="ECO:0000313" key="6">
    <source>
        <dbReference type="Proteomes" id="UP000184278"/>
    </source>
</evidence>
<feature type="region of interest" description="Disordered" evidence="1">
    <location>
        <begin position="32"/>
        <end position="141"/>
    </location>
</feature>
<evidence type="ECO:0000259" key="4">
    <source>
        <dbReference type="Pfam" id="PF12245"/>
    </source>
</evidence>
<sequence>MHSKKCNLFFRVTALLTACFIVIGMSGIQTLAESGGSSDAPQTEVTTEEGGSENKNQAKEEEHKEDSAGAGGSLEENEKPADAGFSSSNDENNGETGDSSTESTSDVAAESSTESASDASTESSSEDAAEEASTEEAPQVLGAPRLKKSLVISNGQIIFANDAEEENDYRWDKDNLLRTRDEVTISVDVNVEAVDPSNPQAEKRTSPAIYGVYVEIEYKNIETECTTYAEMHHAGNGTYTYTFPSNVAAYEIIKITAEDIYGVATEDSYSKEDASGKEKENNIFRNISIEKDHFIGTDSPDNSKKYIANSKRCLVAGEYASPAYEDSDWISLQGEEDPSVSLTVFFTGWFYDSGNFKVSLVPVDESGNEVAGTPIAGTIKSSGCIFCPYYEITFDLPDDKDQYQIYKLKPEGDCWFNIAVNSVNADGLIYVKIDSTSPVVKDIEVTYDEDDDGDDKGVSGTYKFGEGQESVVYAKRDLTLTINTSNSYDPSINEANAEVSTASGLSKLQYVIYDDLCPYGSEIKEIEISDKAIDECENIKITLPYESQNQGPVKIGSVALVDEAGNLTYVIKGDTEDENYNNYTATDRIEPVSYVIDSVVPVIRFTELEGEELGDGYPTDLASTTYFFNHDISGKLTVEERYIKEVTLSERDGGKKPGLSGQGEENHELEAASEYTFTSNGDGDYIFSAKAEDMSGNISDPVDGPCFVIDSTAPVITVTYTVGGENVKPEGKDKSYYKDTVYVEISIEEKHLLEEGIDAVITGTKADGTAVELKVTDWNHSEGSDHWTARVELSDDGEYALRAVATDRAGNTSDTYEGPGFTIDRTIPVVTITFDNNSAKNGYYYNASRTATITVKDYTFDSSKCELTMNAPDNLPAEGEWAAAGDQTYVKTVAFTKDGRYDFSFKTTDKAGNESETHTISLFIIDTTAPVVTVTYDNNDVKNTYYYKDVRKATIKVDEMSFDETLVDVKSQASDDDTPMAELPKLTTFAANETKNVYTSSMSFAKDGKYGYTIVVEDLAGNKSEIFTSDIFVIDTTVPDITFTGVENYSANNGVVAPVLIYKDLNIDFSNTTVVMKGANHGEVTPESKQSTVFDTVTITYSDFTHDKDTDDLYTLSVKITDLAGNVAEEELVFSVNRFGSVYVISENTQELTEQYYTNEPQDVTITEINVDSLTYKEVSVDRDGDSEVLKEGKDYTVTVQGDDKSWKSMTYTVKADNFEKDGNYSVMVYSKDRATNTQDNRSAEKEIEFAVDKTAPSIVTSGIEEEGVYEEEGHDFIINVSDNMGFESLVVYVGQDKLEELVSFTDEDIEKQGGTLTISLPEDDKYQNVMILATDVAGNQSEKDFNNVLVSRQAKKIIEDEEVSKNDEIKPLVEPDTDPFKIWVAVAGGVVGASGCAGAGVYFWRKKKLGVEPNTKK</sequence>
<organism evidence="5 6">
    <name type="scientific">Butyrivibrio fibrisolvens DSM 3071</name>
    <dbReference type="NCBI Taxonomy" id="1121131"/>
    <lineage>
        <taxon>Bacteria</taxon>
        <taxon>Bacillati</taxon>
        <taxon>Bacillota</taxon>
        <taxon>Clostridia</taxon>
        <taxon>Lachnospirales</taxon>
        <taxon>Lachnospiraceae</taxon>
        <taxon>Butyrivibrio</taxon>
    </lineage>
</organism>
<evidence type="ECO:0000256" key="1">
    <source>
        <dbReference type="SAM" id="MobiDB-lite"/>
    </source>
</evidence>
<feature type="compositionally biased region" description="Acidic residues" evidence="1">
    <location>
        <begin position="124"/>
        <end position="134"/>
    </location>
</feature>